<gene>
    <name evidence="1" type="ORF">FEF34_08100</name>
</gene>
<dbReference type="Pfam" id="PF13565">
    <property type="entry name" value="HTH_32"/>
    <property type="match status" value="1"/>
</dbReference>
<dbReference type="OrthoDB" id="2375382at2"/>
<sequence length="140" mass="15629">MPVVPARPIAPTASERERLKKMAYGHKTEYRLRARAQVVLHAARSRSNARIARETGLHLDTVRRWRGRFAEQRLAGLADRRRSGRPPAFTALQMSEVKALACRLPAETGAPLSRWSCPELAREAMARGIATFGSASTVRR</sequence>
<reference evidence="1 2" key="1">
    <citation type="submission" date="2019-05" db="EMBL/GenBank/DDBJ databases">
        <title>Streptomyces marianii sp. nov., a novel marine actinomycete from southern coast of India.</title>
        <authorList>
            <person name="Iniyan A.M."/>
            <person name="Wink J."/>
            <person name="Ramprasad E."/>
            <person name="Ramana C.V."/>
            <person name="Bunk B."/>
            <person name="Sproer C."/>
            <person name="Joseph F.-J.R.S."/>
            <person name="Vincent S.G.P."/>
        </authorList>
    </citation>
    <scope>NUCLEOTIDE SEQUENCE [LARGE SCALE GENOMIC DNA]</scope>
    <source>
        <strain evidence="1 2">ICN19</strain>
    </source>
</reference>
<evidence type="ECO:0000313" key="1">
    <source>
        <dbReference type="EMBL" id="TLQ43106.1"/>
    </source>
</evidence>
<accession>A0A5R9E0B0</accession>
<evidence type="ECO:0000313" key="2">
    <source>
        <dbReference type="Proteomes" id="UP000305921"/>
    </source>
</evidence>
<keyword evidence="2" id="KW-1185">Reference proteome</keyword>
<organism evidence="1 2">
    <name type="scientific">Streptomyces marianii</name>
    <dbReference type="NCBI Taxonomy" id="1817406"/>
    <lineage>
        <taxon>Bacteria</taxon>
        <taxon>Bacillati</taxon>
        <taxon>Actinomycetota</taxon>
        <taxon>Actinomycetes</taxon>
        <taxon>Kitasatosporales</taxon>
        <taxon>Streptomycetaceae</taxon>
        <taxon>Streptomyces</taxon>
    </lineage>
</organism>
<dbReference type="AlphaFoldDB" id="A0A5R9E0B0"/>
<dbReference type="InterPro" id="IPR009057">
    <property type="entry name" value="Homeodomain-like_sf"/>
</dbReference>
<dbReference type="Proteomes" id="UP000305921">
    <property type="component" value="Unassembled WGS sequence"/>
</dbReference>
<name>A0A5R9E0B0_9ACTN</name>
<dbReference type="RefSeq" id="WP_138052532.1">
    <property type="nucleotide sequence ID" value="NZ_VAWE01000001.1"/>
</dbReference>
<dbReference type="SUPFAM" id="SSF46689">
    <property type="entry name" value="Homeodomain-like"/>
    <property type="match status" value="1"/>
</dbReference>
<comment type="caution">
    <text evidence="1">The sequence shown here is derived from an EMBL/GenBank/DDBJ whole genome shotgun (WGS) entry which is preliminary data.</text>
</comment>
<dbReference type="EMBL" id="VAWE01000001">
    <property type="protein sequence ID" value="TLQ43106.1"/>
    <property type="molecule type" value="Genomic_DNA"/>
</dbReference>
<protein>
    <submittedName>
        <fullName evidence="1">Helix-turn-helix domain containing protein</fullName>
    </submittedName>
</protein>
<proteinExistence type="predicted"/>